<dbReference type="EMBL" id="CP138348">
    <property type="protein sequence ID" value="WPF89778.1"/>
    <property type="molecule type" value="Genomic_DNA"/>
</dbReference>
<accession>A0AAF0ZD90</accession>
<dbReference type="RefSeq" id="WP_099435236.1">
    <property type="nucleotide sequence ID" value="NZ_CP138348.1"/>
</dbReference>
<proteinExistence type="predicted"/>
<organism evidence="1">
    <name type="scientific">Cyanobacterium aponinum AL20115</name>
    <dbReference type="NCBI Taxonomy" id="3090662"/>
    <lineage>
        <taxon>Bacteria</taxon>
        <taxon>Bacillati</taxon>
        <taxon>Cyanobacteriota</taxon>
        <taxon>Cyanophyceae</taxon>
        <taxon>Oscillatoriophycideae</taxon>
        <taxon>Chroococcales</taxon>
        <taxon>Geminocystaceae</taxon>
        <taxon>Cyanobacterium</taxon>
    </lineage>
</organism>
<sequence length="183" mass="21267">MENRNWQLIDTIVEIKSPWVTLISERIKDDQDNILDYWRVEKEDSIIVVTRYKNSLIFPKSTFRPGIKKVTIDFAGGRLKKNNNLENTAYKILQRELNLTQDKVKIITPINHQGFIVNSSFSNQKLWGFYCELKSDISLDNLFIGAIYSLNSNDFKRLLNDLQCLQCRSLLLECVSQGLVATF</sequence>
<dbReference type="AlphaFoldDB" id="A0AAF0ZD90"/>
<dbReference type="InterPro" id="IPR015797">
    <property type="entry name" value="NUDIX_hydrolase-like_dom_sf"/>
</dbReference>
<dbReference type="Gene3D" id="3.90.79.10">
    <property type="entry name" value="Nucleoside Triphosphate Pyrophosphohydrolase"/>
    <property type="match status" value="1"/>
</dbReference>
<protein>
    <recommendedName>
        <fullName evidence="2">NUDIX hydrolase</fullName>
    </recommendedName>
</protein>
<gene>
    <name evidence="1" type="ORF">SAY89_05760</name>
</gene>
<name>A0AAF0ZD90_9CHRO</name>
<evidence type="ECO:0000313" key="1">
    <source>
        <dbReference type="EMBL" id="WPF89778.1"/>
    </source>
</evidence>
<evidence type="ECO:0008006" key="2">
    <source>
        <dbReference type="Google" id="ProtNLM"/>
    </source>
</evidence>
<dbReference type="SUPFAM" id="SSF55811">
    <property type="entry name" value="Nudix"/>
    <property type="match status" value="1"/>
</dbReference>
<reference evidence="1" key="1">
    <citation type="submission" date="2023-11" db="EMBL/GenBank/DDBJ databases">
        <title>Genome sequence of Cyanobacterium aponinum BCRC AL20115.</title>
        <authorList>
            <person name="Chang H.-Y."/>
            <person name="Lin K.-M."/>
            <person name="Hsueh H.-T."/>
            <person name="Chu H.-A."/>
            <person name="Kuo C.-H."/>
        </authorList>
    </citation>
    <scope>NUCLEOTIDE SEQUENCE</scope>
    <source>
        <strain evidence="1">AL20115</strain>
    </source>
</reference>